<evidence type="ECO:0000259" key="5">
    <source>
        <dbReference type="Pfam" id="PF01551"/>
    </source>
</evidence>
<evidence type="ECO:0000259" key="6">
    <source>
        <dbReference type="Pfam" id="PF24568"/>
    </source>
</evidence>
<accession>A0A0U2PC33</accession>
<evidence type="ECO:0000256" key="1">
    <source>
        <dbReference type="ARBA" id="ARBA00022729"/>
    </source>
</evidence>
<dbReference type="Pfam" id="PF01551">
    <property type="entry name" value="Peptidase_M23"/>
    <property type="match status" value="1"/>
</dbReference>
<dbReference type="Proteomes" id="UP000067683">
    <property type="component" value="Chromosome"/>
</dbReference>
<evidence type="ECO:0000256" key="3">
    <source>
        <dbReference type="SAM" id="MobiDB-lite"/>
    </source>
</evidence>
<dbReference type="OrthoDB" id="9805070at2"/>
<evidence type="ECO:0000256" key="4">
    <source>
        <dbReference type="SAM" id="SignalP"/>
    </source>
</evidence>
<dbReference type="RefSeq" id="WP_058382390.1">
    <property type="nucleotide sequence ID" value="NZ_CP013659.2"/>
</dbReference>
<sequence length="439" mass="47529">MNTWSKWFVAALSAVLALSIFLPTASADKLSDLEKEKQQVEQEKNNLNSEIQSKNNAIVENQTKLEKIMNKIQELNGEIEETQGKIDGVQAQIDQTKVEIDELKESIEELERKIAEREELLKERARAIQLSGGSVDYIDVLLGANSFVDFIDRASAVNTLIEADREIMREQAEDKKLLAEQKAEVEEKLAKQESQKAELVDLKDSLDAQKKKQDDLQDDLKAEQKRLAKEKSKLEEDHAKAMNISSSLEKKIGKEQKRLAEIARKAEEERKAKEAAARKAAAKKAAQSSAPAATVTQAAAPKSSAGFIRPAAGRHTSGFGGRDIGAGAETHLGYDIANSPGTPIHAAASGYVSHAGSMGGYGNVIIITHVINGQSYATTYAHLNSINVSVGQAVSQGQNIGGMGNTGRSTGPHLHFEIHIGNWNGARSNAVDPASYIGG</sequence>
<dbReference type="CDD" id="cd12797">
    <property type="entry name" value="M23_peptidase"/>
    <property type="match status" value="1"/>
</dbReference>
<feature type="compositionally biased region" description="Basic and acidic residues" evidence="3">
    <location>
        <begin position="230"/>
        <end position="240"/>
    </location>
</feature>
<dbReference type="KEGG" id="prt:AUC31_10980"/>
<dbReference type="STRING" id="200991.AUC31_10980"/>
<protein>
    <submittedName>
        <fullName evidence="7">Peptidase M23</fullName>
    </submittedName>
</protein>
<dbReference type="Pfam" id="PF24568">
    <property type="entry name" value="CC_PcsB"/>
    <property type="match status" value="1"/>
</dbReference>
<dbReference type="Gene3D" id="6.10.250.3150">
    <property type="match status" value="1"/>
</dbReference>
<reference evidence="7" key="1">
    <citation type="submission" date="2016-01" db="EMBL/GenBank/DDBJ databases">
        <title>Complete genome of Planococcus rifietoensis type strain M8.</title>
        <authorList>
            <person name="See-Too W.S."/>
        </authorList>
    </citation>
    <scope>NUCLEOTIDE SEQUENCE [LARGE SCALE GENOMIC DNA]</scope>
    <source>
        <strain evidence="7">M8</strain>
    </source>
</reference>
<name>A0A0U2PC33_9BACL</name>
<evidence type="ECO:0000313" key="8">
    <source>
        <dbReference type="Proteomes" id="UP000067683"/>
    </source>
</evidence>
<feature type="region of interest" description="Disordered" evidence="3">
    <location>
        <begin position="273"/>
        <end position="324"/>
    </location>
</feature>
<organism evidence="7 8">
    <name type="scientific">Planococcus rifietoensis</name>
    <dbReference type="NCBI Taxonomy" id="200991"/>
    <lineage>
        <taxon>Bacteria</taxon>
        <taxon>Bacillati</taxon>
        <taxon>Bacillota</taxon>
        <taxon>Bacilli</taxon>
        <taxon>Bacillales</taxon>
        <taxon>Caryophanaceae</taxon>
        <taxon>Planococcus</taxon>
    </lineage>
</organism>
<feature type="coiled-coil region" evidence="2">
    <location>
        <begin position="26"/>
        <end position="130"/>
    </location>
</feature>
<dbReference type="PANTHER" id="PTHR21666:SF270">
    <property type="entry name" value="MUREIN HYDROLASE ACTIVATOR ENVC"/>
    <property type="match status" value="1"/>
</dbReference>
<feature type="region of interest" description="Disordered" evidence="3">
    <location>
        <begin position="230"/>
        <end position="249"/>
    </location>
</feature>
<dbReference type="PANTHER" id="PTHR21666">
    <property type="entry name" value="PEPTIDASE-RELATED"/>
    <property type="match status" value="1"/>
</dbReference>
<keyword evidence="8" id="KW-1185">Reference proteome</keyword>
<keyword evidence="1 4" id="KW-0732">Signal</keyword>
<proteinExistence type="predicted"/>
<feature type="domain" description="M23ase beta-sheet core" evidence="5">
    <location>
        <begin position="330"/>
        <end position="424"/>
    </location>
</feature>
<dbReference type="InterPro" id="IPR057309">
    <property type="entry name" value="PcsB_CC"/>
</dbReference>
<dbReference type="GO" id="GO:0004222">
    <property type="term" value="F:metalloendopeptidase activity"/>
    <property type="evidence" value="ECO:0007669"/>
    <property type="project" value="TreeGrafter"/>
</dbReference>
<feature type="compositionally biased region" description="Low complexity" evidence="3">
    <location>
        <begin position="283"/>
        <end position="302"/>
    </location>
</feature>
<dbReference type="InterPro" id="IPR050570">
    <property type="entry name" value="Cell_wall_metabolism_enzyme"/>
</dbReference>
<dbReference type="AlphaFoldDB" id="A0A0U2PC33"/>
<evidence type="ECO:0000256" key="2">
    <source>
        <dbReference type="SAM" id="Coils"/>
    </source>
</evidence>
<keyword evidence="2" id="KW-0175">Coiled coil</keyword>
<dbReference type="InterPro" id="IPR011055">
    <property type="entry name" value="Dup_hybrid_motif"/>
</dbReference>
<feature type="signal peptide" evidence="4">
    <location>
        <begin position="1"/>
        <end position="27"/>
    </location>
</feature>
<feature type="domain" description="Peptidoglycan hydrolase PcsB coiled-coil" evidence="6">
    <location>
        <begin position="107"/>
        <end position="180"/>
    </location>
</feature>
<evidence type="ECO:0000313" key="7">
    <source>
        <dbReference type="EMBL" id="ALS75687.1"/>
    </source>
</evidence>
<gene>
    <name evidence="7" type="ORF">AUC31_10980</name>
</gene>
<dbReference type="EMBL" id="CP013659">
    <property type="protein sequence ID" value="ALS75687.1"/>
    <property type="molecule type" value="Genomic_DNA"/>
</dbReference>
<dbReference type="SUPFAM" id="SSF57997">
    <property type="entry name" value="Tropomyosin"/>
    <property type="match status" value="1"/>
</dbReference>
<feature type="chain" id="PRO_5006831706" evidence="4">
    <location>
        <begin position="28"/>
        <end position="439"/>
    </location>
</feature>
<dbReference type="Gene3D" id="2.70.70.10">
    <property type="entry name" value="Glucose Permease (Domain IIA)"/>
    <property type="match status" value="1"/>
</dbReference>
<dbReference type="SUPFAM" id="SSF51261">
    <property type="entry name" value="Duplicated hybrid motif"/>
    <property type="match status" value="1"/>
</dbReference>
<dbReference type="InterPro" id="IPR016047">
    <property type="entry name" value="M23ase_b-sheet_dom"/>
</dbReference>